<organism evidence="1">
    <name type="scientific">hydrothermal vent metagenome</name>
    <dbReference type="NCBI Taxonomy" id="652676"/>
    <lineage>
        <taxon>unclassified sequences</taxon>
        <taxon>metagenomes</taxon>
        <taxon>ecological metagenomes</taxon>
    </lineage>
</organism>
<feature type="non-terminal residue" evidence="1">
    <location>
        <position position="1"/>
    </location>
</feature>
<sequence>DAKAVELTRAIIFDGKCLRNKCQEDHNFGYELLNRLVPVLGKALEAARMQLLDVYGVQGKR</sequence>
<evidence type="ECO:0000313" key="1">
    <source>
        <dbReference type="EMBL" id="VAX31309.1"/>
    </source>
</evidence>
<name>A0A3B1CMC0_9ZZZZ</name>
<dbReference type="AlphaFoldDB" id="A0A3B1CMC0"/>
<gene>
    <name evidence="1" type="ORF">MNBD_NITROSPINAE05-489</name>
</gene>
<protein>
    <submittedName>
        <fullName evidence="1">Uncharacterized protein</fullName>
    </submittedName>
</protein>
<accession>A0A3B1CMC0</accession>
<dbReference type="EMBL" id="UOGG01000150">
    <property type="protein sequence ID" value="VAX31309.1"/>
    <property type="molecule type" value="Genomic_DNA"/>
</dbReference>
<proteinExistence type="predicted"/>
<reference evidence="1" key="1">
    <citation type="submission" date="2018-06" db="EMBL/GenBank/DDBJ databases">
        <authorList>
            <person name="Zhirakovskaya E."/>
        </authorList>
    </citation>
    <scope>NUCLEOTIDE SEQUENCE</scope>
</reference>